<gene>
    <name evidence="1" type="ORF">SAMN05421548_10838</name>
</gene>
<dbReference type="Proteomes" id="UP000198908">
    <property type="component" value="Unassembled WGS sequence"/>
</dbReference>
<evidence type="ECO:0000313" key="2">
    <source>
        <dbReference type="Proteomes" id="UP000198908"/>
    </source>
</evidence>
<reference evidence="2" key="1">
    <citation type="submission" date="2016-09" db="EMBL/GenBank/DDBJ databases">
        <authorList>
            <person name="Varghese N."/>
            <person name="Submissions S."/>
        </authorList>
    </citation>
    <scope>NUCLEOTIDE SEQUENCE [LARGE SCALE GENOMIC DNA]</scope>
    <source>
        <strain evidence="2">TNe-862</strain>
    </source>
</reference>
<protein>
    <submittedName>
        <fullName evidence="1">Uncharacterized protein</fullName>
    </submittedName>
</protein>
<evidence type="ECO:0000313" key="1">
    <source>
        <dbReference type="EMBL" id="SDC57307.1"/>
    </source>
</evidence>
<accession>A0A1G6MQ00</accession>
<dbReference type="STRING" id="416944.SAMN05421548_10838"/>
<sequence>MARKLPEYPDKHPLWAEARALEASIRVIRRAQGKKNPEDFPPGSPECAAAMEEFVRDVCRVLQIDIDVLDKDAGEA</sequence>
<keyword evidence="2" id="KW-1185">Reference proteome</keyword>
<dbReference type="RefSeq" id="WP_091996763.1">
    <property type="nucleotide sequence ID" value="NZ_FMYQ01000008.1"/>
</dbReference>
<proteinExistence type="predicted"/>
<name>A0A1G6MQ00_9BURK</name>
<dbReference type="EMBL" id="FMYQ01000008">
    <property type="protein sequence ID" value="SDC57307.1"/>
    <property type="molecule type" value="Genomic_DNA"/>
</dbReference>
<organism evidence="1 2">
    <name type="scientific">Paraburkholderia lycopersici</name>
    <dbReference type="NCBI Taxonomy" id="416944"/>
    <lineage>
        <taxon>Bacteria</taxon>
        <taxon>Pseudomonadati</taxon>
        <taxon>Pseudomonadota</taxon>
        <taxon>Betaproteobacteria</taxon>
        <taxon>Burkholderiales</taxon>
        <taxon>Burkholderiaceae</taxon>
        <taxon>Paraburkholderia</taxon>
    </lineage>
</organism>
<dbReference type="OrthoDB" id="9132218at2"/>
<dbReference type="AlphaFoldDB" id="A0A1G6MQ00"/>